<reference evidence="2 3" key="1">
    <citation type="submission" date="2018-03" db="EMBL/GenBank/DDBJ databases">
        <authorList>
            <person name="Keele B.F."/>
        </authorList>
    </citation>
    <scope>NUCLEOTIDE SEQUENCE [LARGE SCALE GENOMIC DNA]</scope>
    <source>
        <strain evidence="2 3">CECT 8811</strain>
    </source>
</reference>
<accession>A0A2R8AGW3</accession>
<evidence type="ECO:0000313" key="2">
    <source>
        <dbReference type="EMBL" id="SPF75270.1"/>
    </source>
</evidence>
<dbReference type="RefSeq" id="WP_108855386.1">
    <property type="nucleotide sequence ID" value="NZ_OMOI01000001.1"/>
</dbReference>
<evidence type="ECO:0000313" key="3">
    <source>
        <dbReference type="Proteomes" id="UP000244911"/>
    </source>
</evidence>
<dbReference type="AlphaFoldDB" id="A0A2R8AGW3"/>
<organism evidence="2 3">
    <name type="scientific">Aliiroseovarius pelagivivens</name>
    <dbReference type="NCBI Taxonomy" id="1639690"/>
    <lineage>
        <taxon>Bacteria</taxon>
        <taxon>Pseudomonadati</taxon>
        <taxon>Pseudomonadota</taxon>
        <taxon>Alphaproteobacteria</taxon>
        <taxon>Rhodobacterales</taxon>
        <taxon>Paracoccaceae</taxon>
        <taxon>Aliiroseovarius</taxon>
    </lineage>
</organism>
<dbReference type="Proteomes" id="UP000244911">
    <property type="component" value="Unassembled WGS sequence"/>
</dbReference>
<keyword evidence="1" id="KW-0175">Coiled coil</keyword>
<feature type="coiled-coil region" evidence="1">
    <location>
        <begin position="74"/>
        <end position="118"/>
    </location>
</feature>
<dbReference type="EMBL" id="OMOI01000001">
    <property type="protein sequence ID" value="SPF75270.1"/>
    <property type="molecule type" value="Genomic_DNA"/>
</dbReference>
<name>A0A2R8AGW3_9RHOB</name>
<evidence type="ECO:0000256" key="1">
    <source>
        <dbReference type="SAM" id="Coils"/>
    </source>
</evidence>
<dbReference type="SUPFAM" id="SSF158791">
    <property type="entry name" value="MgtE N-terminal domain-like"/>
    <property type="match status" value="1"/>
</dbReference>
<gene>
    <name evidence="2" type="ORF">ALP8811_00257</name>
</gene>
<protein>
    <recommendedName>
        <fullName evidence="4">Magnesium transporter MgtE intracellular domain-containing protein</fullName>
    </recommendedName>
</protein>
<dbReference type="OrthoDB" id="9791432at2"/>
<keyword evidence="3" id="KW-1185">Reference proteome</keyword>
<proteinExistence type="predicted"/>
<sequence length="202" mass="21662">MSTSPTKISKLRTKLRTRGILVLFAAVLATSGILRLGPITAAFAEDLTKLLSDTSADTSAEFPAPKPQDVAVVLAALQEREAALEEREKKLAHRHEALRLAEDRVTSKLEELTEAEETLAATMAMARTAAADDLSHLTILYENMKPKQAIPLFAAMDPEFAAGFIAQMKPLPAAQIMAGLDPQISYAISVVLAGRNAAVPTQ</sequence>
<evidence type="ECO:0008006" key="4">
    <source>
        <dbReference type="Google" id="ProtNLM"/>
    </source>
</evidence>